<proteinExistence type="predicted"/>
<protein>
    <submittedName>
        <fullName evidence="1">13498_t:CDS:1</fullName>
    </submittedName>
</protein>
<evidence type="ECO:0000313" key="1">
    <source>
        <dbReference type="EMBL" id="CAG8692373.1"/>
    </source>
</evidence>
<feature type="non-terminal residue" evidence="1">
    <location>
        <position position="1"/>
    </location>
</feature>
<dbReference type="AlphaFoldDB" id="A0A9N9ES92"/>
<dbReference type="EMBL" id="CAJVPV010015515">
    <property type="protein sequence ID" value="CAG8692373.1"/>
    <property type="molecule type" value="Genomic_DNA"/>
</dbReference>
<gene>
    <name evidence="1" type="ORF">AMORRO_LOCUS11692</name>
</gene>
<organism evidence="1 2">
    <name type="scientific">Acaulospora morrowiae</name>
    <dbReference type="NCBI Taxonomy" id="94023"/>
    <lineage>
        <taxon>Eukaryota</taxon>
        <taxon>Fungi</taxon>
        <taxon>Fungi incertae sedis</taxon>
        <taxon>Mucoromycota</taxon>
        <taxon>Glomeromycotina</taxon>
        <taxon>Glomeromycetes</taxon>
        <taxon>Diversisporales</taxon>
        <taxon>Acaulosporaceae</taxon>
        <taxon>Acaulospora</taxon>
    </lineage>
</organism>
<comment type="caution">
    <text evidence="1">The sequence shown here is derived from an EMBL/GenBank/DDBJ whole genome shotgun (WGS) entry which is preliminary data.</text>
</comment>
<reference evidence="1" key="1">
    <citation type="submission" date="2021-06" db="EMBL/GenBank/DDBJ databases">
        <authorList>
            <person name="Kallberg Y."/>
            <person name="Tangrot J."/>
            <person name="Rosling A."/>
        </authorList>
    </citation>
    <scope>NUCLEOTIDE SEQUENCE</scope>
    <source>
        <strain evidence="1">CL551</strain>
    </source>
</reference>
<name>A0A9N9ES92_9GLOM</name>
<keyword evidence="2" id="KW-1185">Reference proteome</keyword>
<dbReference type="Proteomes" id="UP000789342">
    <property type="component" value="Unassembled WGS sequence"/>
</dbReference>
<accession>A0A9N9ES92</accession>
<sequence length="76" mass="8540">YDTGYLNCTGTCKVLDYNSPSPTGRFKVQIHEYNISKDEDGERDICYEMSGSKATWDLGEVDCNKFSGVTPCPNFK</sequence>
<dbReference type="OrthoDB" id="2303144at2759"/>
<evidence type="ECO:0000313" key="2">
    <source>
        <dbReference type="Proteomes" id="UP000789342"/>
    </source>
</evidence>